<protein>
    <submittedName>
        <fullName evidence="3">XRE family transcriptional regulator</fullName>
    </submittedName>
</protein>
<name>A0A9X5BJ48_9FIRM</name>
<organism evidence="3 4">
    <name type="scientific">Parablautia muri</name>
    <dbReference type="NCBI Taxonomy" id="2320879"/>
    <lineage>
        <taxon>Bacteria</taxon>
        <taxon>Bacillati</taxon>
        <taxon>Bacillota</taxon>
        <taxon>Clostridia</taxon>
        <taxon>Lachnospirales</taxon>
        <taxon>Lachnospiraceae</taxon>
        <taxon>Parablautia</taxon>
    </lineage>
</organism>
<dbReference type="PANTHER" id="PTHR46558">
    <property type="entry name" value="TRACRIPTIONAL REGULATORY PROTEIN-RELATED-RELATED"/>
    <property type="match status" value="1"/>
</dbReference>
<evidence type="ECO:0000313" key="4">
    <source>
        <dbReference type="Proteomes" id="UP001154420"/>
    </source>
</evidence>
<evidence type="ECO:0000313" key="3">
    <source>
        <dbReference type="EMBL" id="NBJ95010.1"/>
    </source>
</evidence>
<dbReference type="EMBL" id="QZDT01000060">
    <property type="protein sequence ID" value="NBJ95010.1"/>
    <property type="molecule type" value="Genomic_DNA"/>
</dbReference>
<keyword evidence="4" id="KW-1185">Reference proteome</keyword>
<dbReference type="InterPro" id="IPR010982">
    <property type="entry name" value="Lambda_DNA-bd_dom_sf"/>
</dbReference>
<dbReference type="GO" id="GO:0003677">
    <property type="term" value="F:DNA binding"/>
    <property type="evidence" value="ECO:0007669"/>
    <property type="project" value="UniProtKB-KW"/>
</dbReference>
<accession>A0A9X5BJ48</accession>
<dbReference type="SUPFAM" id="SSF47413">
    <property type="entry name" value="lambda repressor-like DNA-binding domains"/>
    <property type="match status" value="1"/>
</dbReference>
<feature type="domain" description="HTH cro/C1-type" evidence="2">
    <location>
        <begin position="10"/>
        <end position="64"/>
    </location>
</feature>
<dbReference type="PANTHER" id="PTHR46558:SF4">
    <property type="entry name" value="DNA-BIDING PHAGE PROTEIN"/>
    <property type="match status" value="1"/>
</dbReference>
<dbReference type="InterPro" id="IPR001387">
    <property type="entry name" value="Cro/C1-type_HTH"/>
</dbReference>
<dbReference type="OrthoDB" id="2002959at2"/>
<dbReference type="Proteomes" id="UP001154420">
    <property type="component" value="Unassembled WGS sequence"/>
</dbReference>
<dbReference type="PROSITE" id="PS50943">
    <property type="entry name" value="HTH_CROC1"/>
    <property type="match status" value="1"/>
</dbReference>
<reference evidence="3" key="1">
    <citation type="submission" date="2018-09" db="EMBL/GenBank/DDBJ databases">
        <title>Murine metabolic-syndrome-specific gut microbial biobank.</title>
        <authorList>
            <person name="Liu C."/>
        </authorList>
    </citation>
    <scope>NUCLEOTIDE SEQUENCE</scope>
    <source>
        <strain evidence="3">D42-62</strain>
    </source>
</reference>
<evidence type="ECO:0000256" key="1">
    <source>
        <dbReference type="ARBA" id="ARBA00023125"/>
    </source>
</evidence>
<dbReference type="AlphaFoldDB" id="A0A9X5BJ48"/>
<dbReference type="Gene3D" id="1.10.260.40">
    <property type="entry name" value="lambda repressor-like DNA-binding domains"/>
    <property type="match status" value="1"/>
</dbReference>
<keyword evidence="1" id="KW-0238">DNA-binding</keyword>
<dbReference type="RefSeq" id="WP_160561971.1">
    <property type="nucleotide sequence ID" value="NZ_QZDT01000060.1"/>
</dbReference>
<evidence type="ECO:0000259" key="2">
    <source>
        <dbReference type="PROSITE" id="PS50943"/>
    </source>
</evidence>
<sequence>MTKNILGERISDLLQKHGLSQRELAEKVGVTEVSMSRYISGDRVPKGPIVVNIANALHTTVEDLMGSETESDSELEYYRTQRAIARNAKNWTQKQKADLVNALFESEN</sequence>
<proteinExistence type="predicted"/>
<dbReference type="SMART" id="SM00530">
    <property type="entry name" value="HTH_XRE"/>
    <property type="match status" value="1"/>
</dbReference>
<dbReference type="CDD" id="cd00093">
    <property type="entry name" value="HTH_XRE"/>
    <property type="match status" value="1"/>
</dbReference>
<gene>
    <name evidence="3" type="ORF">D5281_21190</name>
</gene>
<dbReference type="Pfam" id="PF01381">
    <property type="entry name" value="HTH_3"/>
    <property type="match status" value="1"/>
</dbReference>
<comment type="caution">
    <text evidence="3">The sequence shown here is derived from an EMBL/GenBank/DDBJ whole genome shotgun (WGS) entry which is preliminary data.</text>
</comment>